<dbReference type="InterPro" id="IPR002347">
    <property type="entry name" value="SDR_fam"/>
</dbReference>
<proteinExistence type="inferred from homology"/>
<dbReference type="PRINTS" id="PR00080">
    <property type="entry name" value="SDRFAMILY"/>
</dbReference>
<dbReference type="Proteomes" id="UP000007969">
    <property type="component" value="Chromosome"/>
</dbReference>
<dbReference type="FunFam" id="3.40.50.720:FF:000173">
    <property type="entry name" value="3-oxoacyl-[acyl-carrier protein] reductase"/>
    <property type="match status" value="1"/>
</dbReference>
<dbReference type="EMBL" id="AP009049">
    <property type="protein sequence ID" value="BAH06892.1"/>
    <property type="molecule type" value="Genomic_DNA"/>
</dbReference>
<dbReference type="HOGENOM" id="CLU_010194_2_10_9"/>
<dbReference type="CDD" id="cd05233">
    <property type="entry name" value="SDR_c"/>
    <property type="match status" value="1"/>
</dbReference>
<dbReference type="GO" id="GO:0032787">
    <property type="term" value="P:monocarboxylic acid metabolic process"/>
    <property type="evidence" value="ECO:0007669"/>
    <property type="project" value="UniProtKB-ARBA"/>
</dbReference>
<organism evidence="4 5">
    <name type="scientific">Clostridium kluyveri (strain NBRC 12016)</name>
    <dbReference type="NCBI Taxonomy" id="583346"/>
    <lineage>
        <taxon>Bacteria</taxon>
        <taxon>Bacillati</taxon>
        <taxon>Bacillota</taxon>
        <taxon>Clostridia</taxon>
        <taxon>Eubacteriales</taxon>
        <taxon>Clostridiaceae</taxon>
        <taxon>Clostridium</taxon>
    </lineage>
</organism>
<dbReference type="PROSITE" id="PS00061">
    <property type="entry name" value="ADH_SHORT"/>
    <property type="match status" value="1"/>
</dbReference>
<name>B9E317_CLOK1</name>
<dbReference type="PRINTS" id="PR00081">
    <property type="entry name" value="GDHRDH"/>
</dbReference>
<evidence type="ECO:0000313" key="4">
    <source>
        <dbReference type="EMBL" id="BAH06892.1"/>
    </source>
</evidence>
<dbReference type="NCBIfam" id="NF005559">
    <property type="entry name" value="PRK07231.1"/>
    <property type="match status" value="1"/>
</dbReference>
<dbReference type="GO" id="GO:0016491">
    <property type="term" value="F:oxidoreductase activity"/>
    <property type="evidence" value="ECO:0007669"/>
    <property type="project" value="UniProtKB-KW"/>
</dbReference>
<dbReference type="InterPro" id="IPR050259">
    <property type="entry name" value="SDR"/>
</dbReference>
<dbReference type="GO" id="GO:0008202">
    <property type="term" value="P:steroid metabolic process"/>
    <property type="evidence" value="ECO:0007669"/>
    <property type="project" value="UniProtKB-KW"/>
</dbReference>
<evidence type="ECO:0000256" key="2">
    <source>
        <dbReference type="ARBA" id="ARBA00023002"/>
    </source>
</evidence>
<protein>
    <recommendedName>
        <fullName evidence="6">3-oxoacyl-[acyl-carrier-protein] reductase</fullName>
    </recommendedName>
</protein>
<evidence type="ECO:0000256" key="1">
    <source>
        <dbReference type="ARBA" id="ARBA00006484"/>
    </source>
</evidence>
<dbReference type="SUPFAM" id="SSF51735">
    <property type="entry name" value="NAD(P)-binding Rossmann-fold domains"/>
    <property type="match status" value="1"/>
</dbReference>
<dbReference type="PANTHER" id="PTHR42879:SF2">
    <property type="entry name" value="3-OXOACYL-[ACYL-CARRIER-PROTEIN] REDUCTASE FABG"/>
    <property type="match status" value="1"/>
</dbReference>
<dbReference type="Pfam" id="PF13561">
    <property type="entry name" value="adh_short_C2"/>
    <property type="match status" value="1"/>
</dbReference>
<accession>B9E317</accession>
<dbReference type="NCBIfam" id="NF009466">
    <property type="entry name" value="PRK12826.1-2"/>
    <property type="match status" value="1"/>
</dbReference>
<dbReference type="AlphaFoldDB" id="B9E317"/>
<evidence type="ECO:0000313" key="5">
    <source>
        <dbReference type="Proteomes" id="UP000007969"/>
    </source>
</evidence>
<gene>
    <name evidence="4" type="ordered locus">CKR_1841</name>
</gene>
<keyword evidence="3" id="KW-0753">Steroid metabolism</keyword>
<dbReference type="InterPro" id="IPR036291">
    <property type="entry name" value="NAD(P)-bd_dom_sf"/>
</dbReference>
<evidence type="ECO:0000256" key="3">
    <source>
        <dbReference type="ARBA" id="ARBA00023221"/>
    </source>
</evidence>
<dbReference type="PANTHER" id="PTHR42879">
    <property type="entry name" value="3-OXOACYL-(ACYL-CARRIER-PROTEIN) REDUCTASE"/>
    <property type="match status" value="1"/>
</dbReference>
<keyword evidence="2" id="KW-0560">Oxidoreductase</keyword>
<comment type="similarity">
    <text evidence="1">Belongs to the short-chain dehydrogenases/reductases (SDR) family.</text>
</comment>
<dbReference type="Gene3D" id="3.40.50.720">
    <property type="entry name" value="NAD(P)-binding Rossmann-like Domain"/>
    <property type="match status" value="1"/>
</dbReference>
<evidence type="ECO:0008006" key="6">
    <source>
        <dbReference type="Google" id="ProtNLM"/>
    </source>
</evidence>
<keyword evidence="3" id="KW-0443">Lipid metabolism</keyword>
<dbReference type="KEGG" id="ckr:CKR_1841"/>
<reference evidence="5" key="1">
    <citation type="submission" date="2005-09" db="EMBL/GenBank/DDBJ databases">
        <title>Complete genome sequence of Clostridium kluyveri and comparative genomics of Clostridia species.</title>
        <authorList>
            <person name="Inui M."/>
            <person name="Nonaka H."/>
            <person name="Shinoda Y."/>
            <person name="Ikenaga Y."/>
            <person name="Abe M."/>
            <person name="Naito K."/>
            <person name="Vertes A.A."/>
            <person name="Yukawa H."/>
        </authorList>
    </citation>
    <scope>NUCLEOTIDE SEQUENCE [LARGE SCALE GENOMIC DNA]</scope>
    <source>
        <strain evidence="5">NBRC 12016</strain>
    </source>
</reference>
<dbReference type="InterPro" id="IPR020904">
    <property type="entry name" value="Sc_DH/Rdtase_CS"/>
</dbReference>
<sequence length="253" mass="27421">MDLMKLKDKVAIVTGASRGIGKAIAIEMAKEGARIIVNYNNSKKKALEVVKEIEDIKGTSIAVKADVSKRNEVKKMIDIAVENFGEIHILVNNAGILQQKPFESITDDEWDKMFQVNMKGAFICTQECIPYMLKNNFGRIINISSIGGQWGGNLAVHYSATKAGIISLARSLARIYSKDGINTNCIAPGLVLTEMSAKEMATEAGKEKLKGIPINRPAAPEEIGRIAVFLASEDGSYITGQTLNANGGMLFNV</sequence>